<accession>A0A1Q5P8Y6</accession>
<gene>
    <name evidence="1" type="ORF">A3841_06045</name>
</gene>
<protein>
    <recommendedName>
        <fullName evidence="3">GAF domain-containing protein</fullName>
    </recommendedName>
</protein>
<proteinExistence type="predicted"/>
<dbReference type="SUPFAM" id="SSF55781">
    <property type="entry name" value="GAF domain-like"/>
    <property type="match status" value="1"/>
</dbReference>
<evidence type="ECO:0000313" key="1">
    <source>
        <dbReference type="EMBL" id="OKL38699.1"/>
    </source>
</evidence>
<dbReference type="OrthoDB" id="9787514at2"/>
<dbReference type="RefSeq" id="WP_073854727.1">
    <property type="nucleotide sequence ID" value="NZ_LVWA01000012.1"/>
</dbReference>
<reference evidence="1 2" key="1">
    <citation type="submission" date="2016-03" db="EMBL/GenBank/DDBJ databases">
        <title>Genome sequence of Pontibacter sp. nov., of the family cytophagaceae, isolated from marine sediment of the Yellow Sea, China.</title>
        <authorList>
            <person name="Zhang G."/>
            <person name="Zhang R."/>
        </authorList>
    </citation>
    <scope>NUCLEOTIDE SEQUENCE [LARGE SCALE GENOMIC DNA]</scope>
    <source>
        <strain evidence="1 2">S10-8</strain>
    </source>
</reference>
<evidence type="ECO:0000313" key="2">
    <source>
        <dbReference type="Proteomes" id="UP000186551"/>
    </source>
</evidence>
<comment type="caution">
    <text evidence="1">The sequence shown here is derived from an EMBL/GenBank/DDBJ whole genome shotgun (WGS) entry which is preliminary data.</text>
</comment>
<dbReference type="EMBL" id="LVWA01000012">
    <property type="protein sequence ID" value="OKL38699.1"/>
    <property type="molecule type" value="Genomic_DNA"/>
</dbReference>
<organism evidence="1 2">
    <name type="scientific">Pontibacter flavimaris</name>
    <dbReference type="NCBI Taxonomy" id="1797110"/>
    <lineage>
        <taxon>Bacteria</taxon>
        <taxon>Pseudomonadati</taxon>
        <taxon>Bacteroidota</taxon>
        <taxon>Cytophagia</taxon>
        <taxon>Cytophagales</taxon>
        <taxon>Hymenobacteraceae</taxon>
        <taxon>Pontibacter</taxon>
    </lineage>
</organism>
<keyword evidence="2" id="KW-1185">Reference proteome</keyword>
<dbReference type="Proteomes" id="UP000186551">
    <property type="component" value="Unassembled WGS sequence"/>
</dbReference>
<dbReference type="InterPro" id="IPR029016">
    <property type="entry name" value="GAF-like_dom_sf"/>
</dbReference>
<evidence type="ECO:0008006" key="3">
    <source>
        <dbReference type="Google" id="ProtNLM"/>
    </source>
</evidence>
<dbReference type="AlphaFoldDB" id="A0A1Q5P8Y6"/>
<name>A0A1Q5P8Y6_9BACT</name>
<dbReference type="Gene3D" id="3.30.450.40">
    <property type="match status" value="1"/>
</dbReference>
<sequence>MEYRKIQYWQYEPGEKEERVLEAALALTLQGRHNAYLSEIASFISEHTGAKYILIGQLSEDREHIHTLVFMEDKKLLDNYTYPLKGTPCEVALAHRFCYHPFDVAPSFPEDKELQDLQIESYLGSILLSEENEPIGLAALMDVKQIENAAFAEHLITVLSPAIEEEILLLR</sequence>
<dbReference type="STRING" id="1797110.A3841_06045"/>